<protein>
    <submittedName>
        <fullName evidence="3">Leucine-rich repeat domain-containing protein</fullName>
    </submittedName>
    <submittedName>
        <fullName evidence="4">Leucine-rich_repeat domain-containing protein</fullName>
    </submittedName>
</protein>
<accession>A0AA86NN27</accession>
<organism evidence="3">
    <name type="scientific">Hexamita inflata</name>
    <dbReference type="NCBI Taxonomy" id="28002"/>
    <lineage>
        <taxon>Eukaryota</taxon>
        <taxon>Metamonada</taxon>
        <taxon>Diplomonadida</taxon>
        <taxon>Hexamitidae</taxon>
        <taxon>Hexamitinae</taxon>
        <taxon>Hexamita</taxon>
    </lineage>
</organism>
<proteinExistence type="predicted"/>
<dbReference type="Proteomes" id="UP001642409">
    <property type="component" value="Unassembled WGS sequence"/>
</dbReference>
<dbReference type="InterPro" id="IPR001611">
    <property type="entry name" value="Leu-rich_rpt"/>
</dbReference>
<evidence type="ECO:0000256" key="2">
    <source>
        <dbReference type="ARBA" id="ARBA00022737"/>
    </source>
</evidence>
<evidence type="ECO:0000313" key="4">
    <source>
        <dbReference type="EMBL" id="CAL6092733.1"/>
    </source>
</evidence>
<dbReference type="EMBL" id="CAXDID020000447">
    <property type="protein sequence ID" value="CAL6092733.1"/>
    <property type="molecule type" value="Genomic_DNA"/>
</dbReference>
<dbReference type="PANTHER" id="PTHR46652:SF3">
    <property type="entry name" value="LEUCINE-RICH REPEAT-CONTAINING PROTEIN 9"/>
    <property type="match status" value="1"/>
</dbReference>
<evidence type="ECO:0000256" key="1">
    <source>
        <dbReference type="ARBA" id="ARBA00022614"/>
    </source>
</evidence>
<name>A0AA86NN27_9EUKA</name>
<evidence type="ECO:0000313" key="5">
    <source>
        <dbReference type="Proteomes" id="UP001642409"/>
    </source>
</evidence>
<dbReference type="PROSITE" id="PS51450">
    <property type="entry name" value="LRR"/>
    <property type="match status" value="2"/>
</dbReference>
<dbReference type="InterPro" id="IPR032675">
    <property type="entry name" value="LRR_dom_sf"/>
</dbReference>
<comment type="caution">
    <text evidence="3">The sequence shown here is derived from an EMBL/GenBank/DDBJ whole genome shotgun (WGS) entry which is preliminary data.</text>
</comment>
<dbReference type="PANTHER" id="PTHR46652">
    <property type="entry name" value="LEUCINE-RICH REPEAT AND IQ DOMAIN-CONTAINING PROTEIN 1-RELATED"/>
    <property type="match status" value="1"/>
</dbReference>
<evidence type="ECO:0000313" key="3">
    <source>
        <dbReference type="EMBL" id="CAI9922508.1"/>
    </source>
</evidence>
<reference evidence="4 5" key="2">
    <citation type="submission" date="2024-07" db="EMBL/GenBank/DDBJ databases">
        <authorList>
            <person name="Akdeniz Z."/>
        </authorList>
    </citation>
    <scope>NUCLEOTIDE SEQUENCE [LARGE SCALE GENOMIC DNA]</scope>
</reference>
<dbReference type="InterPro" id="IPR050836">
    <property type="entry name" value="SDS22/Internalin_LRR"/>
</dbReference>
<keyword evidence="1" id="KW-0433">Leucine-rich repeat</keyword>
<keyword evidence="5" id="KW-1185">Reference proteome</keyword>
<keyword evidence="2" id="KW-0677">Repeat</keyword>
<dbReference type="SUPFAM" id="SSF52058">
    <property type="entry name" value="L domain-like"/>
    <property type="match status" value="1"/>
</dbReference>
<dbReference type="Gene3D" id="3.80.10.10">
    <property type="entry name" value="Ribonuclease Inhibitor"/>
    <property type="match status" value="1"/>
</dbReference>
<reference evidence="3" key="1">
    <citation type="submission" date="2023-06" db="EMBL/GenBank/DDBJ databases">
        <authorList>
            <person name="Kurt Z."/>
        </authorList>
    </citation>
    <scope>NUCLEOTIDE SEQUENCE</scope>
</reference>
<dbReference type="EMBL" id="CATOUU010000252">
    <property type="protein sequence ID" value="CAI9922508.1"/>
    <property type="molecule type" value="Genomic_DNA"/>
</dbReference>
<sequence>MQTMLYYMESEYDQTMIKFQQQKIIDKSLRIGFNKHLESLNFVQQLEIQKLWIYNCENVIPKLNNNIIYELQINNCKLYNDDIENIQLENLKVLQLKKNRIRNIDSIIKFQHLTELDLEYNINININPIHKLKCLSSLNLSWCCLKNIENICKIISLKELKLIGNKEIIITPIQCLTGLTCLHLDGCNIDNVTALQPLVNLTQLYLYANRLVFIEPLKYLVNLESLNLRFNNIYSQNFKPIKNHVKYSQYDITNQYKPNPQQWKLANQMKLIDTPIHLLKSMKRAGFKMLLCLSKQQITQYLLKQLENHVQFTNQVVSLLNVMNSTLSDQ</sequence>
<gene>
    <name evidence="3" type="ORF">HINF_LOCUS10153</name>
    <name evidence="4" type="ORF">HINF_LOCUS66406</name>
</gene>
<dbReference type="AlphaFoldDB" id="A0AA86NN27"/>